<evidence type="ECO:0000313" key="2">
    <source>
        <dbReference type="EMBL" id="MDI9241737.1"/>
    </source>
</evidence>
<evidence type="ECO:0000259" key="1">
    <source>
        <dbReference type="Pfam" id="PF26226"/>
    </source>
</evidence>
<dbReference type="RefSeq" id="WP_283230247.1">
    <property type="nucleotide sequence ID" value="NZ_JASGBQ010000004.1"/>
</dbReference>
<gene>
    <name evidence="2" type="ORF">QJ036_04485</name>
</gene>
<name>A0AAP4EXF2_9FIRM</name>
<accession>A0AAP4EXF2</accession>
<feature type="domain" description="DUF8052" evidence="1">
    <location>
        <begin position="4"/>
        <end position="160"/>
    </location>
</feature>
<protein>
    <recommendedName>
        <fullName evidence="1">DUF8052 domain-containing protein</fullName>
    </recommendedName>
</protein>
<sequence>MTKSEALEKVLLSFKRYYNIKQEDVTEPFAAEAEFRTHDEHYFLVKSAKLFESESKEYAFFAVEDSLDRKRFEELDERAWTEGLSRVQPGEGHKSTDVLLIILADKIEESLFPVIKKQRHYKSYRLSLYGWSQYRLIAIELSTGRIAHNRQGQNLKKLFSNIFKQ</sequence>
<dbReference type="Proteomes" id="UP001300383">
    <property type="component" value="Unassembled WGS sequence"/>
</dbReference>
<dbReference type="Pfam" id="PF26226">
    <property type="entry name" value="DUF8052"/>
    <property type="match status" value="1"/>
</dbReference>
<comment type="caution">
    <text evidence="2">The sequence shown here is derived from an EMBL/GenBank/DDBJ whole genome shotgun (WGS) entry which is preliminary data.</text>
</comment>
<evidence type="ECO:0000313" key="3">
    <source>
        <dbReference type="Proteomes" id="UP001300383"/>
    </source>
</evidence>
<proteinExistence type="predicted"/>
<dbReference type="InterPro" id="IPR058365">
    <property type="entry name" value="DUF8052"/>
</dbReference>
<organism evidence="2 3">
    <name type="scientific">Fusibacillus kribbianus</name>
    <dbReference type="NCBI Taxonomy" id="3044208"/>
    <lineage>
        <taxon>Bacteria</taxon>
        <taxon>Bacillati</taxon>
        <taxon>Bacillota</taxon>
        <taxon>Clostridia</taxon>
        <taxon>Lachnospirales</taxon>
        <taxon>Lachnospiraceae</taxon>
        <taxon>Fusibacillus</taxon>
    </lineage>
</organism>
<keyword evidence="3" id="KW-1185">Reference proteome</keyword>
<reference evidence="2 3" key="1">
    <citation type="submission" date="2023-05" db="EMBL/GenBank/DDBJ databases">
        <title>[ruminococcus] sp. nov., isolated from a pig farm feces dump.</title>
        <authorList>
            <person name="Chang Y.-H."/>
        </authorList>
    </citation>
    <scope>NUCLEOTIDE SEQUENCE [LARGE SCALE GENOMIC DNA]</scope>
    <source>
        <strain evidence="2 3">YH-rum2234</strain>
    </source>
</reference>
<dbReference type="AlphaFoldDB" id="A0AAP4EXF2"/>
<dbReference type="EMBL" id="JASGBQ010000004">
    <property type="protein sequence ID" value="MDI9241737.1"/>
    <property type="molecule type" value="Genomic_DNA"/>
</dbReference>